<feature type="signal peptide" evidence="12">
    <location>
        <begin position="1"/>
        <end position="18"/>
    </location>
</feature>
<dbReference type="SUPFAM" id="SSF53187">
    <property type="entry name" value="Zn-dependent exopeptidases"/>
    <property type="match status" value="1"/>
</dbReference>
<evidence type="ECO:0000259" key="13">
    <source>
        <dbReference type="PROSITE" id="PS52035"/>
    </source>
</evidence>
<evidence type="ECO:0000256" key="11">
    <source>
        <dbReference type="PROSITE-ProRule" id="PRU01379"/>
    </source>
</evidence>
<keyword evidence="4" id="KW-0645">Protease</keyword>
<dbReference type="Pfam" id="PF02244">
    <property type="entry name" value="Propep_M14"/>
    <property type="match status" value="1"/>
</dbReference>
<evidence type="ECO:0000313" key="14">
    <source>
        <dbReference type="EMBL" id="WAQ96290.1"/>
    </source>
</evidence>
<dbReference type="SUPFAM" id="SSF54897">
    <property type="entry name" value="Protease propeptides/inhibitors"/>
    <property type="match status" value="1"/>
</dbReference>
<gene>
    <name evidence="14" type="ORF">MAR_028980</name>
</gene>
<name>A0ABY7DMR2_MYAAR</name>
<evidence type="ECO:0000256" key="7">
    <source>
        <dbReference type="ARBA" id="ARBA00022801"/>
    </source>
</evidence>
<evidence type="ECO:0000256" key="8">
    <source>
        <dbReference type="ARBA" id="ARBA00022833"/>
    </source>
</evidence>
<evidence type="ECO:0000313" key="15">
    <source>
        <dbReference type="Proteomes" id="UP001164746"/>
    </source>
</evidence>
<dbReference type="SMART" id="SM00631">
    <property type="entry name" value="Zn_pept"/>
    <property type="match status" value="1"/>
</dbReference>
<evidence type="ECO:0000256" key="12">
    <source>
        <dbReference type="SAM" id="SignalP"/>
    </source>
</evidence>
<dbReference type="PRINTS" id="PR00765">
    <property type="entry name" value="CRBOXYPTASEA"/>
</dbReference>
<dbReference type="PANTHER" id="PTHR11705:SF153">
    <property type="entry name" value="ZINC CARBOXYPEPTIDASE A 1-LIKE PROTEIN"/>
    <property type="match status" value="1"/>
</dbReference>
<organism evidence="14 15">
    <name type="scientific">Mya arenaria</name>
    <name type="common">Soft-shell clam</name>
    <dbReference type="NCBI Taxonomy" id="6604"/>
    <lineage>
        <taxon>Eukaryota</taxon>
        <taxon>Metazoa</taxon>
        <taxon>Spiralia</taxon>
        <taxon>Lophotrochozoa</taxon>
        <taxon>Mollusca</taxon>
        <taxon>Bivalvia</taxon>
        <taxon>Autobranchia</taxon>
        <taxon>Heteroconchia</taxon>
        <taxon>Euheterodonta</taxon>
        <taxon>Imparidentia</taxon>
        <taxon>Neoheterodontei</taxon>
        <taxon>Myida</taxon>
        <taxon>Myoidea</taxon>
        <taxon>Myidae</taxon>
        <taxon>Mya</taxon>
    </lineage>
</organism>
<feature type="domain" description="Peptidase M14" evidence="13">
    <location>
        <begin position="115"/>
        <end position="390"/>
    </location>
</feature>
<dbReference type="InterPro" id="IPR036990">
    <property type="entry name" value="M14A-like_propep"/>
</dbReference>
<keyword evidence="5" id="KW-0479">Metal-binding</keyword>
<dbReference type="PROSITE" id="PS52035">
    <property type="entry name" value="PEPTIDASE_M14"/>
    <property type="match status" value="1"/>
</dbReference>
<evidence type="ECO:0000256" key="5">
    <source>
        <dbReference type="ARBA" id="ARBA00022723"/>
    </source>
</evidence>
<reference evidence="14" key="1">
    <citation type="submission" date="2022-11" db="EMBL/GenBank/DDBJ databases">
        <title>Centuries of genome instability and evolution in soft-shell clam transmissible cancer (bioRxiv).</title>
        <authorList>
            <person name="Hart S.F.M."/>
            <person name="Yonemitsu M.A."/>
            <person name="Giersch R.M."/>
            <person name="Beal B.F."/>
            <person name="Arriagada G."/>
            <person name="Davis B.W."/>
            <person name="Ostrander E.A."/>
            <person name="Goff S.P."/>
            <person name="Metzger M.J."/>
        </authorList>
    </citation>
    <scope>NUCLEOTIDE SEQUENCE</scope>
    <source>
        <strain evidence="14">MELC-2E11</strain>
        <tissue evidence="14">Siphon/mantle</tissue>
    </source>
</reference>
<comment type="cofactor">
    <cofactor evidence="1">
        <name>Zn(2+)</name>
        <dbReference type="ChEBI" id="CHEBI:29105"/>
    </cofactor>
</comment>
<dbReference type="Pfam" id="PF00246">
    <property type="entry name" value="Peptidase_M14"/>
    <property type="match status" value="1"/>
</dbReference>
<dbReference type="InterPro" id="IPR003146">
    <property type="entry name" value="M14A_act_pep"/>
</dbReference>
<dbReference type="Gene3D" id="3.40.630.10">
    <property type="entry name" value="Zn peptidases"/>
    <property type="match status" value="1"/>
</dbReference>
<evidence type="ECO:0000256" key="3">
    <source>
        <dbReference type="ARBA" id="ARBA00022645"/>
    </source>
</evidence>
<evidence type="ECO:0000256" key="6">
    <source>
        <dbReference type="ARBA" id="ARBA00022729"/>
    </source>
</evidence>
<keyword evidence="15" id="KW-1185">Reference proteome</keyword>
<dbReference type="PROSITE" id="PS00132">
    <property type="entry name" value="CARBOXYPEPT_ZN_1"/>
    <property type="match status" value="1"/>
</dbReference>
<proteinExistence type="inferred from homology"/>
<accession>A0ABY7DMR2</accession>
<keyword evidence="9" id="KW-0482">Metalloprotease</keyword>
<keyword evidence="6 12" id="KW-0732">Signal</keyword>
<comment type="caution">
    <text evidence="11">Lacks conserved residue(s) required for the propagation of feature annotation.</text>
</comment>
<protein>
    <submittedName>
        <fullName evidence="14">CBPA2-like protein</fullName>
    </submittedName>
</protein>
<keyword evidence="7" id="KW-0378">Hydrolase</keyword>
<evidence type="ECO:0000256" key="4">
    <source>
        <dbReference type="ARBA" id="ARBA00022670"/>
    </source>
</evidence>
<evidence type="ECO:0000256" key="10">
    <source>
        <dbReference type="ARBA" id="ARBA00023157"/>
    </source>
</evidence>
<dbReference type="InterPro" id="IPR057246">
    <property type="entry name" value="CARBOXYPEPT_ZN_1"/>
</dbReference>
<sequence>MMDLHFIIFLGLSAVGAAKNYDGYQVFKIQPEAEGQLEKLCELLKDMRLDVWKEGVIGQETHVMVNPELIKTFLHKMEKNDLQADVMISDVGALERAEREAMKQGSESASFDYSTYHSLAEIEAWMTDFAANAPPGIDVTKIKIGESFQGRDLSLLKVERNPSATKPNIIMIFGSHGREWISPATALNFLNYLVSEASSLNTYSWHIVPVINPDSYYRTTDAAGEEKDRLWRKTVSSHNEKAGPDCSSQTFSGLEPWSETEVQAIRDYVISTNVAAFVDIHSYGEIVLLPYAYTTTRVPHFDELMELGTISASAIESIDGHTYAVGQIPDLLAMAHGLAMDWTCKDEHILISLAYALRDKGEFGFLLPRDQIQIAGEEFIAGVMAMVNGLP</sequence>
<keyword evidence="8" id="KW-0862">Zinc</keyword>
<evidence type="ECO:0000256" key="1">
    <source>
        <dbReference type="ARBA" id="ARBA00001947"/>
    </source>
</evidence>
<keyword evidence="10" id="KW-1015">Disulfide bond</keyword>
<comment type="similarity">
    <text evidence="2 11">Belongs to the peptidase M14 family.</text>
</comment>
<dbReference type="Proteomes" id="UP001164746">
    <property type="component" value="Chromosome 2"/>
</dbReference>
<dbReference type="PANTHER" id="PTHR11705">
    <property type="entry name" value="PROTEASE FAMILY M14 CARBOXYPEPTIDASE A,B"/>
    <property type="match status" value="1"/>
</dbReference>
<evidence type="ECO:0000256" key="2">
    <source>
        <dbReference type="ARBA" id="ARBA00005988"/>
    </source>
</evidence>
<evidence type="ECO:0000256" key="9">
    <source>
        <dbReference type="ARBA" id="ARBA00023049"/>
    </source>
</evidence>
<keyword evidence="3" id="KW-0121">Carboxypeptidase</keyword>
<dbReference type="EMBL" id="CP111013">
    <property type="protein sequence ID" value="WAQ96290.1"/>
    <property type="molecule type" value="Genomic_DNA"/>
</dbReference>
<feature type="chain" id="PRO_5047155285" evidence="12">
    <location>
        <begin position="19"/>
        <end position="391"/>
    </location>
</feature>
<dbReference type="InterPro" id="IPR000834">
    <property type="entry name" value="Peptidase_M14"/>
</dbReference>
<dbReference type="Gene3D" id="3.30.70.340">
    <property type="entry name" value="Metallocarboxypeptidase-like"/>
    <property type="match status" value="1"/>
</dbReference>